<feature type="binding site" evidence="8">
    <location>
        <position position="34"/>
    </location>
    <ligand>
        <name>[4Fe-4S] cluster</name>
        <dbReference type="ChEBI" id="CHEBI:49883"/>
        <note>4Fe-4S-S-AdoMet</note>
    </ligand>
</feature>
<keyword evidence="4 8" id="KW-0460">Magnesium</keyword>
<feature type="domain" description="Radical SAM core" evidence="9">
    <location>
        <begin position="21"/>
        <end position="228"/>
    </location>
</feature>
<dbReference type="GO" id="GO:0016840">
    <property type="term" value="F:carbon-nitrogen lyase activity"/>
    <property type="evidence" value="ECO:0007669"/>
    <property type="project" value="UniProtKB-UniRule"/>
</dbReference>
<feature type="binding site" evidence="8">
    <location>
        <position position="43"/>
    </location>
    <ligand>
        <name>Mg(2+)</name>
        <dbReference type="ChEBI" id="CHEBI:18420"/>
    </ligand>
</feature>
<dbReference type="Proteomes" id="UP000823632">
    <property type="component" value="Unassembled WGS sequence"/>
</dbReference>
<evidence type="ECO:0000313" key="11">
    <source>
        <dbReference type="Proteomes" id="UP000823632"/>
    </source>
</evidence>
<dbReference type="EMBL" id="JADIND010000013">
    <property type="protein sequence ID" value="MBO8429873.1"/>
    <property type="molecule type" value="Genomic_DNA"/>
</dbReference>
<reference evidence="10" key="2">
    <citation type="journal article" date="2021" name="PeerJ">
        <title>Extensive microbial diversity within the chicken gut microbiome revealed by metagenomics and culture.</title>
        <authorList>
            <person name="Gilroy R."/>
            <person name="Ravi A."/>
            <person name="Getino M."/>
            <person name="Pursley I."/>
            <person name="Horton D.L."/>
            <person name="Alikhan N.F."/>
            <person name="Baker D."/>
            <person name="Gharbi K."/>
            <person name="Hall N."/>
            <person name="Watson M."/>
            <person name="Adriaenssens E.M."/>
            <person name="Foster-Nyarko E."/>
            <person name="Jarju S."/>
            <person name="Secka A."/>
            <person name="Antonio M."/>
            <person name="Oren A."/>
            <person name="Chaudhuri R.R."/>
            <person name="La Ragione R."/>
            <person name="Hildebrand F."/>
            <person name="Pallen M.J."/>
        </authorList>
    </citation>
    <scope>NUCLEOTIDE SEQUENCE</scope>
    <source>
        <strain evidence="10">10192</strain>
    </source>
</reference>
<dbReference type="AlphaFoldDB" id="A0A9D9DLR0"/>
<comment type="subunit">
    <text evidence="8">Homodimer.</text>
</comment>
<dbReference type="Gene3D" id="3.20.20.70">
    <property type="entry name" value="Aldolase class I"/>
    <property type="match status" value="1"/>
</dbReference>
<comment type="catalytic activity">
    <reaction evidence="8">
        <text>6-carboxy-5,6,7,8-tetrahydropterin + H(+) = 7-carboxy-7-carbaguanine + NH4(+)</text>
        <dbReference type="Rhea" id="RHEA:27974"/>
        <dbReference type="ChEBI" id="CHEBI:15378"/>
        <dbReference type="ChEBI" id="CHEBI:28938"/>
        <dbReference type="ChEBI" id="CHEBI:61032"/>
        <dbReference type="ChEBI" id="CHEBI:61036"/>
        <dbReference type="EC" id="4.3.99.3"/>
    </reaction>
</comment>
<comment type="cofactor">
    <cofactor evidence="8">
        <name>S-adenosyl-L-methionine</name>
        <dbReference type="ChEBI" id="CHEBI:59789"/>
    </cofactor>
    <text evidence="8">Binds 1 S-adenosyl-L-methionine per subunit.</text>
</comment>
<name>A0A9D9DLR0_9BACT</name>
<feature type="binding site" evidence="8">
    <location>
        <position position="38"/>
    </location>
    <ligand>
        <name>[4Fe-4S] cluster</name>
        <dbReference type="ChEBI" id="CHEBI:49883"/>
        <note>4Fe-4S-S-AdoMet</note>
    </ligand>
</feature>
<feature type="binding site" evidence="8">
    <location>
        <position position="41"/>
    </location>
    <ligand>
        <name>[4Fe-4S] cluster</name>
        <dbReference type="ChEBI" id="CHEBI:49883"/>
        <note>4Fe-4S-S-AdoMet</note>
    </ligand>
</feature>
<dbReference type="CDD" id="cd01335">
    <property type="entry name" value="Radical_SAM"/>
    <property type="match status" value="1"/>
</dbReference>
<dbReference type="PANTHER" id="PTHR42836">
    <property type="entry name" value="7-CARBOXY-7-DEAZAGUANINE SYNTHASE"/>
    <property type="match status" value="1"/>
</dbReference>
<organism evidence="10 11">
    <name type="scientific">Candidatus Scatousia excrementipullorum</name>
    <dbReference type="NCBI Taxonomy" id="2840936"/>
    <lineage>
        <taxon>Bacteria</taxon>
        <taxon>Candidatus Scatousia</taxon>
    </lineage>
</organism>
<keyword evidence="5 8" id="KW-0408">Iron</keyword>
<evidence type="ECO:0000256" key="1">
    <source>
        <dbReference type="ARBA" id="ARBA00022485"/>
    </source>
</evidence>
<dbReference type="InterPro" id="IPR058240">
    <property type="entry name" value="rSAM_sf"/>
</dbReference>
<comment type="cofactor">
    <cofactor evidence="8">
        <name>[4Fe-4S] cluster</name>
        <dbReference type="ChEBI" id="CHEBI:49883"/>
    </cofactor>
    <text evidence="8">Binds 1 [4Fe-4S] cluster. The cluster is coordinated with 3 cysteines and an exchangeable S-adenosyl-L-methionine.</text>
</comment>
<dbReference type="InterPro" id="IPR024924">
    <property type="entry name" value="7-CO-7-deazaguanine_synth-like"/>
</dbReference>
<comment type="cofactor">
    <cofactor evidence="8">
        <name>Mg(2+)</name>
        <dbReference type="ChEBI" id="CHEBI:18420"/>
    </cofactor>
</comment>
<dbReference type="GO" id="GO:0051539">
    <property type="term" value="F:4 iron, 4 sulfur cluster binding"/>
    <property type="evidence" value="ECO:0007669"/>
    <property type="project" value="UniProtKB-UniRule"/>
</dbReference>
<dbReference type="PIRSF" id="PIRSF000370">
    <property type="entry name" value="QueE"/>
    <property type="match status" value="1"/>
</dbReference>
<dbReference type="PROSITE" id="PS51918">
    <property type="entry name" value="RADICAL_SAM"/>
    <property type="match status" value="1"/>
</dbReference>
<comment type="pathway">
    <text evidence="8">Purine metabolism; 7-cyano-7-deazaguanine biosynthesis.</text>
</comment>
<dbReference type="EC" id="4.3.99.3" evidence="8"/>
<comment type="caution">
    <text evidence="10">The sequence shown here is derived from an EMBL/GenBank/DDBJ whole genome shotgun (WGS) entry which is preliminary data.</text>
</comment>
<reference evidence="10" key="1">
    <citation type="submission" date="2020-10" db="EMBL/GenBank/DDBJ databases">
        <authorList>
            <person name="Gilroy R."/>
        </authorList>
    </citation>
    <scope>NUCLEOTIDE SEQUENCE</scope>
    <source>
        <strain evidence="10">10192</strain>
    </source>
</reference>
<proteinExistence type="inferred from homology"/>
<accession>A0A9D9DLR0</accession>
<dbReference type="GO" id="GO:1904047">
    <property type="term" value="F:S-adenosyl-L-methionine binding"/>
    <property type="evidence" value="ECO:0007669"/>
    <property type="project" value="UniProtKB-UniRule"/>
</dbReference>
<feature type="binding site" evidence="8">
    <location>
        <position position="76"/>
    </location>
    <ligand>
        <name>substrate</name>
    </ligand>
</feature>
<protein>
    <recommendedName>
        <fullName evidence="8">7-carboxy-7-deazaguanine synthase</fullName>
        <shortName evidence="8">CDG synthase</shortName>
        <ecNumber evidence="8">4.3.99.3</ecNumber>
    </recommendedName>
    <alternativeName>
        <fullName evidence="8">Queuosine biosynthesis protein QueE</fullName>
    </alternativeName>
</protein>
<keyword evidence="1 8" id="KW-0004">4Fe-4S</keyword>
<keyword evidence="3 8" id="KW-0479">Metal-binding</keyword>
<evidence type="ECO:0000313" key="10">
    <source>
        <dbReference type="EMBL" id="MBO8429873.1"/>
    </source>
</evidence>
<evidence type="ECO:0000256" key="5">
    <source>
        <dbReference type="ARBA" id="ARBA00023004"/>
    </source>
</evidence>
<dbReference type="SFLD" id="SFLDS00029">
    <property type="entry name" value="Radical_SAM"/>
    <property type="match status" value="1"/>
</dbReference>
<sequence>MTKKKVKIREIFKSIQGEGPHVGEQQVFVRFCGCNLKCRYCDTDFEISKSKEFTPEELLTEIENLPAPVPDVISLTGGEPLLSADFLEVFLQLAKRKGFKIYLETNATLPQELLKVLKYIDTVSADIKLPSATGIEISKDDLSRFFALSTDKELFAKIVFDKNITDDEINFALELAKEHDFEIILQPMMIGDKMSVSADFAQELFDKFYSKHKRVRLIPQVHKFLNLR</sequence>
<dbReference type="SUPFAM" id="SSF102114">
    <property type="entry name" value="Radical SAM enzymes"/>
    <property type="match status" value="1"/>
</dbReference>
<dbReference type="GO" id="GO:0008616">
    <property type="term" value="P:tRNA queuosine(34) biosynthetic process"/>
    <property type="evidence" value="ECO:0007669"/>
    <property type="project" value="UniProtKB-UniRule"/>
</dbReference>
<evidence type="ECO:0000256" key="6">
    <source>
        <dbReference type="ARBA" id="ARBA00023014"/>
    </source>
</evidence>
<dbReference type="PANTHER" id="PTHR42836:SF1">
    <property type="entry name" value="7-CARBOXY-7-DEAZAGUANINE SYNTHASE"/>
    <property type="match status" value="1"/>
</dbReference>
<feature type="binding site" evidence="8">
    <location>
        <begin position="15"/>
        <end position="17"/>
    </location>
    <ligand>
        <name>substrate</name>
    </ligand>
</feature>
<dbReference type="HAMAP" id="MF_00917">
    <property type="entry name" value="QueE"/>
    <property type="match status" value="1"/>
</dbReference>
<evidence type="ECO:0000256" key="4">
    <source>
        <dbReference type="ARBA" id="ARBA00022842"/>
    </source>
</evidence>
<evidence type="ECO:0000256" key="7">
    <source>
        <dbReference type="ARBA" id="ARBA00023239"/>
    </source>
</evidence>
<dbReference type="GO" id="GO:0000287">
    <property type="term" value="F:magnesium ion binding"/>
    <property type="evidence" value="ECO:0007669"/>
    <property type="project" value="UniProtKB-UniRule"/>
</dbReference>
<keyword evidence="8" id="KW-0671">Queuosine biosynthesis</keyword>
<dbReference type="InterPro" id="IPR013785">
    <property type="entry name" value="Aldolase_TIM"/>
</dbReference>
<keyword evidence="6 8" id="KW-0411">Iron-sulfur</keyword>
<feature type="binding site" evidence="8">
    <location>
        <begin position="40"/>
        <end position="42"/>
    </location>
    <ligand>
        <name>S-adenosyl-L-methionine</name>
        <dbReference type="ChEBI" id="CHEBI:59789"/>
    </ligand>
</feature>
<evidence type="ECO:0000256" key="8">
    <source>
        <dbReference type="HAMAP-Rule" id="MF_00917"/>
    </source>
</evidence>
<gene>
    <name evidence="8" type="primary">queE</name>
    <name evidence="10" type="ORF">IAC76_00660</name>
</gene>
<evidence type="ECO:0000256" key="2">
    <source>
        <dbReference type="ARBA" id="ARBA00022691"/>
    </source>
</evidence>
<comment type="function">
    <text evidence="8">Catalyzes the complex heterocyclic radical-mediated conversion of 6-carboxy-5,6,7,8-tetrahydropterin (CPH4) to 7-carboxy-7-deazaguanine (CDG), a step common to the biosynthetic pathways of all 7-deazapurine-containing compounds.</text>
</comment>
<feature type="binding site" evidence="8">
    <location>
        <position position="30"/>
    </location>
    <ligand>
        <name>substrate</name>
    </ligand>
</feature>
<feature type="binding site" evidence="8">
    <location>
        <position position="78"/>
    </location>
    <ligand>
        <name>S-adenosyl-L-methionine</name>
        <dbReference type="ChEBI" id="CHEBI:59789"/>
    </ligand>
</feature>
<dbReference type="InterPro" id="IPR007197">
    <property type="entry name" value="rSAM"/>
</dbReference>
<evidence type="ECO:0000259" key="9">
    <source>
        <dbReference type="PROSITE" id="PS51918"/>
    </source>
</evidence>
<keyword evidence="2 8" id="KW-0949">S-adenosyl-L-methionine</keyword>
<dbReference type="Pfam" id="PF04055">
    <property type="entry name" value="Radical_SAM"/>
    <property type="match status" value="1"/>
</dbReference>
<keyword evidence="7 8" id="KW-0456">Lyase</keyword>
<comment type="caution">
    <text evidence="8">Lacks conserved residue(s) required for the propagation of feature annotation.</text>
</comment>
<evidence type="ECO:0000256" key="3">
    <source>
        <dbReference type="ARBA" id="ARBA00022723"/>
    </source>
</evidence>
<comment type="similarity">
    <text evidence="8">Belongs to the radical SAM superfamily. 7-carboxy-7-deazaguanine synthase family.</text>
</comment>